<dbReference type="Pfam" id="PF02836">
    <property type="entry name" value="Glyco_hydro_2_C"/>
    <property type="match status" value="1"/>
</dbReference>
<dbReference type="GO" id="GO:0004553">
    <property type="term" value="F:hydrolase activity, hydrolyzing O-glycosyl compounds"/>
    <property type="evidence" value="ECO:0007669"/>
    <property type="project" value="InterPro"/>
</dbReference>
<comment type="caution">
    <text evidence="9">The sequence shown here is derived from an EMBL/GenBank/DDBJ whole genome shotgun (WGS) entry which is preliminary data.</text>
</comment>
<dbReference type="Gene3D" id="2.60.120.260">
    <property type="entry name" value="Galactose-binding domain-like"/>
    <property type="match status" value="1"/>
</dbReference>
<evidence type="ECO:0000259" key="6">
    <source>
        <dbReference type="Pfam" id="PF18368"/>
    </source>
</evidence>
<dbReference type="SUPFAM" id="SSF49303">
    <property type="entry name" value="beta-Galactosidase/glucuronidase domain"/>
    <property type="match status" value="3"/>
</dbReference>
<dbReference type="PANTHER" id="PTHR43536">
    <property type="entry name" value="MANNOSYLGLYCOPROTEIN ENDO-BETA-MANNOSIDASE"/>
    <property type="match status" value="1"/>
</dbReference>
<feature type="domain" description="Beta-mannosidase-like galactose-binding" evidence="7">
    <location>
        <begin position="90"/>
        <end position="258"/>
    </location>
</feature>
<gene>
    <name evidence="9" type="ORF">DWU89_12365</name>
    <name evidence="8" type="ORF">H8784_12045</name>
</gene>
<evidence type="ECO:0000259" key="5">
    <source>
        <dbReference type="Pfam" id="PF02836"/>
    </source>
</evidence>
<dbReference type="Pfam" id="PF00703">
    <property type="entry name" value="Glyco_hydro_2"/>
    <property type="match status" value="1"/>
</dbReference>
<evidence type="ECO:0000313" key="10">
    <source>
        <dbReference type="Proteomes" id="UP000256321"/>
    </source>
</evidence>
<dbReference type="Gene3D" id="2.60.40.10">
    <property type="entry name" value="Immunoglobulins"/>
    <property type="match status" value="3"/>
</dbReference>
<dbReference type="InterPro" id="IPR008979">
    <property type="entry name" value="Galactose-bd-like_sf"/>
</dbReference>
<evidence type="ECO:0000313" key="9">
    <source>
        <dbReference type="EMBL" id="RDU48851.1"/>
    </source>
</evidence>
<keyword evidence="2 9" id="KW-0378">Hydrolase</keyword>
<evidence type="ECO:0000259" key="7">
    <source>
        <dbReference type="Pfam" id="PF22666"/>
    </source>
</evidence>
<dbReference type="InterPro" id="IPR041351">
    <property type="entry name" value="Ig_GlcNase"/>
</dbReference>
<reference evidence="9 10" key="1">
    <citation type="submission" date="2018-07" db="EMBL/GenBank/DDBJ databases">
        <title>Parabacteroides acidifaciens nov. sp., isolated from human feces.</title>
        <authorList>
            <person name="Wang Y.J."/>
        </authorList>
    </citation>
    <scope>NUCLEOTIDE SEQUENCE [LARGE SCALE GENOMIC DNA]</scope>
    <source>
        <strain evidence="9 10">426-9</strain>
    </source>
</reference>
<evidence type="ECO:0000256" key="3">
    <source>
        <dbReference type="ARBA" id="ARBA00023295"/>
    </source>
</evidence>
<dbReference type="PANTHER" id="PTHR43536:SF1">
    <property type="entry name" value="MANNOSYLGLYCOPROTEIN ENDO-BETA-MANNOSIDASE"/>
    <property type="match status" value="1"/>
</dbReference>
<dbReference type="Pfam" id="PF22666">
    <property type="entry name" value="Glyco_hydro_2_N2"/>
    <property type="match status" value="1"/>
</dbReference>
<dbReference type="InterPro" id="IPR006103">
    <property type="entry name" value="Glyco_hydro_2_cat"/>
</dbReference>
<dbReference type="Pfam" id="PF18368">
    <property type="entry name" value="Ig_GlcNase"/>
    <property type="match status" value="1"/>
</dbReference>
<evidence type="ECO:0000256" key="1">
    <source>
        <dbReference type="ARBA" id="ARBA00007401"/>
    </source>
</evidence>
<dbReference type="Gene3D" id="3.20.20.80">
    <property type="entry name" value="Glycosidases"/>
    <property type="match status" value="1"/>
</dbReference>
<dbReference type="Proteomes" id="UP000629596">
    <property type="component" value="Unassembled WGS sequence"/>
</dbReference>
<dbReference type="InterPro" id="IPR043534">
    <property type="entry name" value="EBDG/EBM"/>
</dbReference>
<protein>
    <submittedName>
        <fullName evidence="9">Glycoside hydrolase family 2</fullName>
    </submittedName>
</protein>
<feature type="domain" description="Glycoside hydrolase family 2 catalytic" evidence="5">
    <location>
        <begin position="458"/>
        <end position="596"/>
    </location>
</feature>
<accession>A0A3D8HD81</accession>
<dbReference type="SUPFAM" id="SSF51445">
    <property type="entry name" value="(Trans)glycosidases"/>
    <property type="match status" value="1"/>
</dbReference>
<dbReference type="Proteomes" id="UP000256321">
    <property type="component" value="Unassembled WGS sequence"/>
</dbReference>
<organism evidence="9 10">
    <name type="scientific">Parabacteroides acidifaciens</name>
    <dbReference type="NCBI Taxonomy" id="2290935"/>
    <lineage>
        <taxon>Bacteria</taxon>
        <taxon>Pseudomonadati</taxon>
        <taxon>Bacteroidota</taxon>
        <taxon>Bacteroidia</taxon>
        <taxon>Bacteroidales</taxon>
        <taxon>Tannerellaceae</taxon>
        <taxon>Parabacteroides</taxon>
    </lineage>
</organism>
<keyword evidence="11" id="KW-1185">Reference proteome</keyword>
<evidence type="ECO:0000259" key="4">
    <source>
        <dbReference type="Pfam" id="PF00703"/>
    </source>
</evidence>
<evidence type="ECO:0000313" key="11">
    <source>
        <dbReference type="Proteomes" id="UP000629596"/>
    </source>
</evidence>
<name>A0A3D8HD81_9BACT</name>
<evidence type="ECO:0000256" key="2">
    <source>
        <dbReference type="ARBA" id="ARBA00022801"/>
    </source>
</evidence>
<feature type="domain" description="Glycoside hydrolase family 2 immunoglobulin-like beta-sandwich" evidence="4">
    <location>
        <begin position="271"/>
        <end position="382"/>
    </location>
</feature>
<reference evidence="8 11" key="2">
    <citation type="submission" date="2020-08" db="EMBL/GenBank/DDBJ databases">
        <title>Genome public.</title>
        <authorList>
            <person name="Liu C."/>
            <person name="Sun Q."/>
        </authorList>
    </citation>
    <scope>NUCLEOTIDE SEQUENCE [LARGE SCALE GENOMIC DNA]</scope>
    <source>
        <strain evidence="8 11">426_9</strain>
    </source>
</reference>
<dbReference type="SUPFAM" id="SSF49785">
    <property type="entry name" value="Galactose-binding domain-like"/>
    <property type="match status" value="1"/>
</dbReference>
<comment type="similarity">
    <text evidence="1">Belongs to the glycosyl hydrolase 2 family.</text>
</comment>
<keyword evidence="3" id="KW-0326">Glycosidase</keyword>
<dbReference type="InterPro" id="IPR036156">
    <property type="entry name" value="Beta-gal/glucu_dom_sf"/>
</dbReference>
<dbReference type="AlphaFoldDB" id="A0A3D8HD81"/>
<dbReference type="InterPro" id="IPR054593">
    <property type="entry name" value="Beta-mannosidase-like_N2"/>
</dbReference>
<dbReference type="RefSeq" id="WP_115499943.1">
    <property type="nucleotide sequence ID" value="NZ_JACRTI010000028.1"/>
</dbReference>
<sequence length="951" mass="109229">MTKVYWFSLFTFLLIGGQAIGQNKLNFGRTVRQPVNELPRSKSTQDILKRKAYQSVSGKLSLDDDGNFLLSGGWEMIEGYKLAGRGMSLWDIQTNASEWYNAVVPGTVLTTLVEQSVYPDPYYGLNNLLIPDTLCRMDWWYRISFAVPQDNNDSDYRILLNGINYKADVWLNGSRLGTINGAFKRGIFPVTDLLDKQGLNTLAIHVFPPNNPGIPFEETKEWFGGNGGALCLDGPTFISSEGWDWIPGIRDRNIGIWQDVRLMRVGDVIMEDPQVITDLPLPDTTYADITIKIPLVNNTTEEQIFFVNGKIGNVSFSQKVALNPLERKEVCFTSEKFEQLRFQNPALWWPNGYGAQALYKLNLTVIRDNQALQTKNIRFGIRELSYKLMAQTPDKRNVRFQYSPTDVEEKGKTLFNYKKRIAIENPAFPQVVIPTLADGTIRYLQEEVNQSENPFLTICVNGKPIFCRGGNWGMDDGMKRVTRERLEPYFRLHKDANFTMIRNWTGESTEELFYTLCDEYGLLVWNDFSLSTQGYNLEPLDDELFLSNARDIVLRFRNHPSIAIWCPRNEGYAPDILEDGFQEIVNTVDGTRHFHGNSRCLNLCPSGPWHYIDNQLEYLTERANGFSTELGAPSVPTVETLRKFIPEEDLWPIGDVWYYHDLHYESFDWKNYIRDVEKLGMAPSRSADEFCSRAQFINYNLYRNMFETWNQKMWNYASGLLLWMSHPAWPSVIWQVYSYDYETHGAFYGAKKACEPIHVQWNSVNGKLQVINTTLGKIPNAKASFKIYNLKGQKLYEKKISVNLDANGLTDCMEVFVPSEINELSLVRTQLLDQKGHTISYNDYWVNPAAPSNFSVLQKGGKAKLQLKSKKVKKTEERILIQAEIKNNSDLVATGIKVNVRDKESGQALLPVYVSEGYFNLLPGECKRIDIEMPEKQGNKEFYLSFDEWIR</sequence>
<proteinExistence type="inferred from homology"/>
<feature type="domain" description="Exo-beta-D-glucosaminidase Ig-fold" evidence="6">
    <location>
        <begin position="848"/>
        <end position="940"/>
    </location>
</feature>
<dbReference type="EMBL" id="JACRTI010000028">
    <property type="protein sequence ID" value="MBC8602440.1"/>
    <property type="molecule type" value="Genomic_DNA"/>
</dbReference>
<dbReference type="InterPro" id="IPR013783">
    <property type="entry name" value="Ig-like_fold"/>
</dbReference>
<dbReference type="GO" id="GO:0005975">
    <property type="term" value="P:carbohydrate metabolic process"/>
    <property type="evidence" value="ECO:0007669"/>
    <property type="project" value="InterPro"/>
</dbReference>
<dbReference type="InterPro" id="IPR006102">
    <property type="entry name" value="Ig-like_GH2"/>
</dbReference>
<evidence type="ECO:0000313" key="8">
    <source>
        <dbReference type="EMBL" id="MBC8602440.1"/>
    </source>
</evidence>
<dbReference type="EMBL" id="QREV01000028">
    <property type="protein sequence ID" value="RDU48851.1"/>
    <property type="molecule type" value="Genomic_DNA"/>
</dbReference>
<dbReference type="InterPro" id="IPR017853">
    <property type="entry name" value="GH"/>
</dbReference>